<reference evidence="2" key="1">
    <citation type="submission" date="2023-10" db="EMBL/GenBank/DDBJ databases">
        <title>Genome assembly of Pristionchus species.</title>
        <authorList>
            <person name="Yoshida K."/>
            <person name="Sommer R.J."/>
        </authorList>
    </citation>
    <scope>NUCLEOTIDE SEQUENCE</scope>
    <source>
        <strain evidence="2">RS5133</strain>
    </source>
</reference>
<accession>A0AAV5URP1</accession>
<feature type="domain" description="Serine/threonine specific protein phosphatases" evidence="1">
    <location>
        <begin position="1"/>
        <end position="119"/>
    </location>
</feature>
<sequence length="120" mass="13441">AHTLFLSHPPLIEIEAPVKICGDIHGQYSDLLRLFTKTGFPPVSNYLFLGDYVDRGPRGLETILLLLGCKECMRRYGSSEVHRHFQSVFNVMPVAALVSEKILCMHGGLSPFLNSLNDIR</sequence>
<dbReference type="PRINTS" id="PR00114">
    <property type="entry name" value="STPHPHTASE"/>
</dbReference>
<dbReference type="Gene3D" id="3.60.21.10">
    <property type="match status" value="2"/>
</dbReference>
<comment type="caution">
    <text evidence="2">The sequence shown here is derived from an EMBL/GenBank/DDBJ whole genome shotgun (WGS) entry which is preliminary data.</text>
</comment>
<dbReference type="GO" id="GO:0004722">
    <property type="term" value="F:protein serine/threonine phosphatase activity"/>
    <property type="evidence" value="ECO:0007669"/>
    <property type="project" value="TreeGrafter"/>
</dbReference>
<dbReference type="PANTHER" id="PTHR11668">
    <property type="entry name" value="SERINE/THREONINE PROTEIN PHOSPHATASE"/>
    <property type="match status" value="1"/>
</dbReference>
<dbReference type="Proteomes" id="UP001432322">
    <property type="component" value="Unassembled WGS sequence"/>
</dbReference>
<gene>
    <name evidence="2" type="ORF">PFISCL1PPCAC_1081</name>
</gene>
<dbReference type="InterPro" id="IPR050341">
    <property type="entry name" value="PP1_catalytic_subunit"/>
</dbReference>
<dbReference type="SUPFAM" id="SSF56300">
    <property type="entry name" value="Metallo-dependent phosphatases"/>
    <property type="match status" value="1"/>
</dbReference>
<dbReference type="InterPro" id="IPR004843">
    <property type="entry name" value="Calcineurin-like_PHP"/>
</dbReference>
<evidence type="ECO:0000259" key="1">
    <source>
        <dbReference type="SMART" id="SM00156"/>
    </source>
</evidence>
<dbReference type="PANTHER" id="PTHR11668:SF199">
    <property type="entry name" value="SERINE_THREONINE-PROTEIN PHOSPHATASE"/>
    <property type="match status" value="1"/>
</dbReference>
<dbReference type="AlphaFoldDB" id="A0AAV5URP1"/>
<proteinExistence type="predicted"/>
<dbReference type="EMBL" id="BTSY01000001">
    <property type="protein sequence ID" value="GMT09784.1"/>
    <property type="molecule type" value="Genomic_DNA"/>
</dbReference>
<feature type="non-terminal residue" evidence="2">
    <location>
        <position position="1"/>
    </location>
</feature>
<evidence type="ECO:0000313" key="2">
    <source>
        <dbReference type="EMBL" id="GMT09784.1"/>
    </source>
</evidence>
<keyword evidence="3" id="KW-1185">Reference proteome</keyword>
<dbReference type="InterPro" id="IPR029052">
    <property type="entry name" value="Metallo-depent_PP-like"/>
</dbReference>
<dbReference type="Pfam" id="PF00149">
    <property type="entry name" value="Metallophos"/>
    <property type="match status" value="1"/>
</dbReference>
<dbReference type="InterPro" id="IPR006186">
    <property type="entry name" value="Ser/Thr-sp_prot-phosphatase"/>
</dbReference>
<organism evidence="2 3">
    <name type="scientific">Pristionchus fissidentatus</name>
    <dbReference type="NCBI Taxonomy" id="1538716"/>
    <lineage>
        <taxon>Eukaryota</taxon>
        <taxon>Metazoa</taxon>
        <taxon>Ecdysozoa</taxon>
        <taxon>Nematoda</taxon>
        <taxon>Chromadorea</taxon>
        <taxon>Rhabditida</taxon>
        <taxon>Rhabditina</taxon>
        <taxon>Diplogasteromorpha</taxon>
        <taxon>Diplogasteroidea</taxon>
        <taxon>Neodiplogasteridae</taxon>
        <taxon>Pristionchus</taxon>
    </lineage>
</organism>
<evidence type="ECO:0000313" key="3">
    <source>
        <dbReference type="Proteomes" id="UP001432322"/>
    </source>
</evidence>
<name>A0AAV5URP1_9BILA</name>
<dbReference type="SMART" id="SM00156">
    <property type="entry name" value="PP2Ac"/>
    <property type="match status" value="1"/>
</dbReference>
<protein>
    <recommendedName>
        <fullName evidence="1">Serine/threonine specific protein phosphatases domain-containing protein</fullName>
    </recommendedName>
</protein>
<dbReference type="GO" id="GO:0005737">
    <property type="term" value="C:cytoplasm"/>
    <property type="evidence" value="ECO:0007669"/>
    <property type="project" value="TreeGrafter"/>
</dbReference>
<dbReference type="GO" id="GO:0005634">
    <property type="term" value="C:nucleus"/>
    <property type="evidence" value="ECO:0007669"/>
    <property type="project" value="TreeGrafter"/>
</dbReference>